<keyword evidence="14" id="KW-1185">Reference proteome</keyword>
<dbReference type="FunFam" id="1.10.10.410:FF:000001">
    <property type="entry name" value="Aspartyl/glutamyl-tRNA(Asn/Gln) amidotransferase subunit B"/>
    <property type="match status" value="1"/>
</dbReference>
<proteinExistence type="inferred from homology"/>
<feature type="domain" description="Asn/Gln amidotransferase" evidence="12">
    <location>
        <begin position="343"/>
        <end position="489"/>
    </location>
</feature>
<dbReference type="NCBIfam" id="NF004014">
    <property type="entry name" value="PRK05477.1-4"/>
    <property type="match status" value="1"/>
</dbReference>
<dbReference type="FunFam" id="1.10.150.380:FF:000001">
    <property type="entry name" value="Aspartyl/glutamyl-tRNA(Asn/Gln) amidotransferase subunit B"/>
    <property type="match status" value="1"/>
</dbReference>
<evidence type="ECO:0000259" key="12">
    <source>
        <dbReference type="SMART" id="SM00845"/>
    </source>
</evidence>
<evidence type="ECO:0000256" key="1">
    <source>
        <dbReference type="ARBA" id="ARBA00005306"/>
    </source>
</evidence>
<dbReference type="PANTHER" id="PTHR11659:SF0">
    <property type="entry name" value="GLUTAMYL-TRNA(GLN) AMIDOTRANSFERASE SUBUNIT B, MITOCHONDRIAL"/>
    <property type="match status" value="1"/>
</dbReference>
<dbReference type="Proteomes" id="UP000241762">
    <property type="component" value="Chromosome"/>
</dbReference>
<dbReference type="Gene3D" id="1.10.150.380">
    <property type="entry name" value="GatB domain, N-terminal subdomain"/>
    <property type="match status" value="1"/>
</dbReference>
<dbReference type="GO" id="GO:0016740">
    <property type="term" value="F:transferase activity"/>
    <property type="evidence" value="ECO:0007669"/>
    <property type="project" value="UniProtKB-KW"/>
</dbReference>
<organism evidence="13 14">
    <name type="scientific">Candidatus Phycorickettsia trachydisci</name>
    <dbReference type="NCBI Taxonomy" id="2115978"/>
    <lineage>
        <taxon>Bacteria</taxon>
        <taxon>Pseudomonadati</taxon>
        <taxon>Pseudomonadota</taxon>
        <taxon>Alphaproteobacteria</taxon>
        <taxon>Rickettsiales</taxon>
        <taxon>Rickettsiaceae</taxon>
        <taxon>Candidatus Phycorickettsia</taxon>
    </lineage>
</organism>
<comment type="catalytic activity">
    <reaction evidence="10 11">
        <text>L-glutamyl-tRNA(Gln) + L-glutamine + ATP + H2O = L-glutaminyl-tRNA(Gln) + L-glutamate + ADP + phosphate + H(+)</text>
        <dbReference type="Rhea" id="RHEA:17521"/>
        <dbReference type="Rhea" id="RHEA-COMP:9681"/>
        <dbReference type="Rhea" id="RHEA-COMP:9684"/>
        <dbReference type="ChEBI" id="CHEBI:15377"/>
        <dbReference type="ChEBI" id="CHEBI:15378"/>
        <dbReference type="ChEBI" id="CHEBI:29985"/>
        <dbReference type="ChEBI" id="CHEBI:30616"/>
        <dbReference type="ChEBI" id="CHEBI:43474"/>
        <dbReference type="ChEBI" id="CHEBI:58359"/>
        <dbReference type="ChEBI" id="CHEBI:78520"/>
        <dbReference type="ChEBI" id="CHEBI:78521"/>
        <dbReference type="ChEBI" id="CHEBI:456216"/>
    </reaction>
</comment>
<dbReference type="InterPro" id="IPR003789">
    <property type="entry name" value="Asn/Gln_tRNA_amidoTrase-B-like"/>
</dbReference>
<sequence>MALTLILYQKVFSMSLGNGWEYVIGLEVHAQVKSNSKLFSSSPATFGQTPNSCVALFDAALPGMLPVLNEHCVRQAIKTGLAINATINKVSAFDRKNYFYPDLPSGYQISQFYHPIVSNGYLDIEIGDQVKRIRIERIHLEKDAGKSLHDQDPTKTFIDLNRAGIGLMEIVTAPDLSSPEEAAEYLKKLRSILRYLGTCDGDMEKGSMRCDANVSVRKKGAPLGTRCEIKNLNSIKNIVSALEYEAERQIEIIEAGGVIEQETRLFDAEVGETRLMRSKEDALDYRYFPDPDLPPLVLEQDYIDQVKKEMIELPDAKKQRYIDSYGLSKYDAGVLSADKAVADYFEIVAKNSDYKLAANWIMGELFSYLNDNDLEIVNAPIKPEHLAELINLISDKTISGKIAKDIFKDMTTSNMTPKEIVKAKNLGQISDPNQLAEIIDEVVKNNPETVQEYLSGKTRLFGFLVGQVIKASGNKADPVLVNKLLQEKLQKL</sequence>
<evidence type="ECO:0000256" key="8">
    <source>
        <dbReference type="ARBA" id="ARBA00024799"/>
    </source>
</evidence>
<dbReference type="Gene3D" id="1.10.10.410">
    <property type="match status" value="1"/>
</dbReference>
<dbReference type="NCBIfam" id="TIGR00133">
    <property type="entry name" value="gatB"/>
    <property type="match status" value="1"/>
</dbReference>
<evidence type="ECO:0000256" key="3">
    <source>
        <dbReference type="ARBA" id="ARBA00016923"/>
    </source>
</evidence>
<keyword evidence="7 11" id="KW-0648">Protein biosynthesis</keyword>
<evidence type="ECO:0000256" key="5">
    <source>
        <dbReference type="ARBA" id="ARBA00022741"/>
    </source>
</evidence>
<dbReference type="PANTHER" id="PTHR11659">
    <property type="entry name" value="GLUTAMYL-TRNA GLN AMIDOTRANSFERASE SUBUNIT B MITOCHONDRIAL AND PROKARYOTIC PET112-RELATED"/>
    <property type="match status" value="1"/>
</dbReference>
<name>A0A2P1P831_9RICK</name>
<keyword evidence="5 11" id="KW-0547">Nucleotide-binding</keyword>
<evidence type="ECO:0000256" key="7">
    <source>
        <dbReference type="ARBA" id="ARBA00022917"/>
    </source>
</evidence>
<keyword evidence="13" id="KW-0808">Transferase</keyword>
<dbReference type="InterPro" id="IPR017959">
    <property type="entry name" value="Asn/Gln-tRNA_amidoTrfase_suB/E"/>
</dbReference>
<comment type="similarity">
    <text evidence="1 11">Belongs to the GatB/GatE family. GatB subfamily.</text>
</comment>
<dbReference type="HAMAP" id="MF_00121">
    <property type="entry name" value="GatB"/>
    <property type="match status" value="1"/>
</dbReference>
<evidence type="ECO:0000313" key="14">
    <source>
        <dbReference type="Proteomes" id="UP000241762"/>
    </source>
</evidence>
<evidence type="ECO:0000256" key="2">
    <source>
        <dbReference type="ARBA" id="ARBA00011123"/>
    </source>
</evidence>
<gene>
    <name evidence="11" type="primary">gatB</name>
    <name evidence="13" type="ORF">phytr_4720</name>
</gene>
<dbReference type="EMBL" id="CP027845">
    <property type="protein sequence ID" value="AVP87421.1"/>
    <property type="molecule type" value="Genomic_DNA"/>
</dbReference>
<dbReference type="GO" id="GO:0050566">
    <property type="term" value="F:asparaginyl-tRNA synthase (glutamine-hydrolyzing) activity"/>
    <property type="evidence" value="ECO:0007669"/>
    <property type="project" value="RHEA"/>
</dbReference>
<dbReference type="GO" id="GO:0006412">
    <property type="term" value="P:translation"/>
    <property type="evidence" value="ECO:0007669"/>
    <property type="project" value="UniProtKB-UniRule"/>
</dbReference>
<dbReference type="Pfam" id="PF02637">
    <property type="entry name" value="GatB_Yqey"/>
    <property type="match status" value="1"/>
</dbReference>
<keyword evidence="4 11" id="KW-0436">Ligase</keyword>
<dbReference type="SUPFAM" id="SSF89095">
    <property type="entry name" value="GatB/YqeY motif"/>
    <property type="match status" value="1"/>
</dbReference>
<comment type="function">
    <text evidence="8 11">Allows the formation of correctly charged Asn-tRNA(Asn) or Gln-tRNA(Gln) through the transamidation of misacylated Asp-tRNA(Asn) or Glu-tRNA(Gln) in organisms which lack either or both of asparaginyl-tRNA or glutaminyl-tRNA synthetases. The reaction takes place in the presence of glutamine and ATP through an activated phospho-Asp-tRNA(Asn) or phospho-Glu-tRNA(Gln).</text>
</comment>
<evidence type="ECO:0000256" key="6">
    <source>
        <dbReference type="ARBA" id="ARBA00022840"/>
    </source>
</evidence>
<dbReference type="GO" id="GO:0030956">
    <property type="term" value="C:glutamyl-tRNA(Gln) amidotransferase complex"/>
    <property type="evidence" value="ECO:0007669"/>
    <property type="project" value="TreeGrafter"/>
</dbReference>
<dbReference type="GO" id="GO:0070681">
    <property type="term" value="P:glutaminyl-tRNAGln biosynthesis via transamidation"/>
    <property type="evidence" value="ECO:0007669"/>
    <property type="project" value="TreeGrafter"/>
</dbReference>
<dbReference type="InterPro" id="IPR023168">
    <property type="entry name" value="GatB_Yqey_C_2"/>
</dbReference>
<dbReference type="InterPro" id="IPR017958">
    <property type="entry name" value="Gln-tRNA_amidoTrfase_suB_CS"/>
</dbReference>
<evidence type="ECO:0000256" key="9">
    <source>
        <dbReference type="ARBA" id="ARBA00047380"/>
    </source>
</evidence>
<dbReference type="Pfam" id="PF02934">
    <property type="entry name" value="GatB_N"/>
    <property type="match status" value="1"/>
</dbReference>
<dbReference type="InterPro" id="IPR006075">
    <property type="entry name" value="Asn/Gln-tRNA_Trfase_suB/E_cat"/>
</dbReference>
<dbReference type="EC" id="6.3.5.-" evidence="11"/>
<evidence type="ECO:0000256" key="4">
    <source>
        <dbReference type="ARBA" id="ARBA00022598"/>
    </source>
</evidence>
<dbReference type="InterPro" id="IPR018027">
    <property type="entry name" value="Asn/Gln_amidotransferase"/>
</dbReference>
<evidence type="ECO:0000256" key="10">
    <source>
        <dbReference type="ARBA" id="ARBA00047913"/>
    </source>
</evidence>
<accession>A0A2P1P831</accession>
<dbReference type="NCBIfam" id="NF004015">
    <property type="entry name" value="PRK05477.1-5"/>
    <property type="match status" value="1"/>
</dbReference>
<dbReference type="InterPro" id="IPR014746">
    <property type="entry name" value="Gln_synth/guanido_kin_cat_dom"/>
</dbReference>
<evidence type="ECO:0000313" key="13">
    <source>
        <dbReference type="EMBL" id="AVP87421.1"/>
    </source>
</evidence>
<comment type="subunit">
    <text evidence="2 11">Heterotrimer of A, B and C subunits.</text>
</comment>
<dbReference type="InterPro" id="IPR004413">
    <property type="entry name" value="GatB"/>
</dbReference>
<dbReference type="NCBIfam" id="NF004012">
    <property type="entry name" value="PRK05477.1-2"/>
    <property type="match status" value="1"/>
</dbReference>
<dbReference type="KEGG" id="ptc:phytr_4720"/>
<protein>
    <recommendedName>
        <fullName evidence="3 11">Aspartyl/glutamyl-tRNA(Asn/Gln) amidotransferase subunit B</fullName>
        <shortName evidence="11">Asp/Glu-ADT subunit B</shortName>
        <ecNumber evidence="11">6.3.5.-</ecNumber>
    </recommendedName>
</protein>
<comment type="catalytic activity">
    <reaction evidence="9 11">
        <text>L-aspartyl-tRNA(Asn) + L-glutamine + ATP + H2O = L-asparaginyl-tRNA(Asn) + L-glutamate + ADP + phosphate + 2 H(+)</text>
        <dbReference type="Rhea" id="RHEA:14513"/>
        <dbReference type="Rhea" id="RHEA-COMP:9674"/>
        <dbReference type="Rhea" id="RHEA-COMP:9677"/>
        <dbReference type="ChEBI" id="CHEBI:15377"/>
        <dbReference type="ChEBI" id="CHEBI:15378"/>
        <dbReference type="ChEBI" id="CHEBI:29985"/>
        <dbReference type="ChEBI" id="CHEBI:30616"/>
        <dbReference type="ChEBI" id="CHEBI:43474"/>
        <dbReference type="ChEBI" id="CHEBI:58359"/>
        <dbReference type="ChEBI" id="CHEBI:78515"/>
        <dbReference type="ChEBI" id="CHEBI:78516"/>
        <dbReference type="ChEBI" id="CHEBI:456216"/>
    </reaction>
</comment>
<dbReference type="GO" id="GO:0050567">
    <property type="term" value="F:glutaminyl-tRNA synthase (glutamine-hydrolyzing) activity"/>
    <property type="evidence" value="ECO:0007669"/>
    <property type="project" value="UniProtKB-UniRule"/>
</dbReference>
<dbReference type="PROSITE" id="PS01234">
    <property type="entry name" value="GATB"/>
    <property type="match status" value="1"/>
</dbReference>
<dbReference type="GO" id="GO:0005524">
    <property type="term" value="F:ATP binding"/>
    <property type="evidence" value="ECO:0007669"/>
    <property type="project" value="UniProtKB-KW"/>
</dbReference>
<keyword evidence="6 11" id="KW-0067">ATP-binding</keyword>
<dbReference type="SMART" id="SM00845">
    <property type="entry name" value="GatB_Yqey"/>
    <property type="match status" value="1"/>
</dbReference>
<reference evidence="13 14" key="1">
    <citation type="submission" date="2018-03" db="EMBL/GenBank/DDBJ databases">
        <title>A gene transfer event suggests a long-term partnership between eustigmatophyte algae and a novel lineage of endosymbiotic bacteria.</title>
        <authorList>
            <person name="Yurchenko T."/>
            <person name="Sevcikova T."/>
            <person name="Pribyl P."/>
            <person name="El Karkouri K."/>
            <person name="Klimes V."/>
            <person name="Amaral R."/>
            <person name="Zbrankova V."/>
            <person name="Kim E."/>
            <person name="Raoult D."/>
            <person name="Santos L.M.A."/>
            <person name="Elias M."/>
        </authorList>
    </citation>
    <scope>NUCLEOTIDE SEQUENCE [LARGE SCALE GENOMIC DNA]</scope>
    <source>
        <strain evidence="13">CCALA 838</strain>
    </source>
</reference>
<dbReference type="InterPro" id="IPR042114">
    <property type="entry name" value="GatB_C_1"/>
</dbReference>
<dbReference type="SUPFAM" id="SSF55931">
    <property type="entry name" value="Glutamine synthetase/guanido kinase"/>
    <property type="match status" value="1"/>
</dbReference>
<dbReference type="AlphaFoldDB" id="A0A2P1P831"/>
<evidence type="ECO:0000256" key="11">
    <source>
        <dbReference type="HAMAP-Rule" id="MF_00121"/>
    </source>
</evidence>